<dbReference type="AlphaFoldDB" id="A0A8J2I634"/>
<comment type="caution">
    <text evidence="1">The sequence shown here is derived from an EMBL/GenBank/DDBJ whole genome shotgun (WGS) entry which is preliminary data.</text>
</comment>
<name>A0A8J2I634_9PLEO</name>
<dbReference type="OrthoDB" id="3799800at2759"/>
<protein>
    <submittedName>
        <fullName evidence="1">Uncharacterized protein</fullName>
    </submittedName>
</protein>
<evidence type="ECO:0000313" key="1">
    <source>
        <dbReference type="EMBL" id="CAG5161338.1"/>
    </source>
</evidence>
<dbReference type="GeneID" id="67017853"/>
<gene>
    <name evidence="1" type="ORF">ALTATR162_LOCUS6010</name>
</gene>
<reference evidence="1" key="1">
    <citation type="submission" date="2021-05" db="EMBL/GenBank/DDBJ databases">
        <authorList>
            <person name="Stam R."/>
        </authorList>
    </citation>
    <scope>NUCLEOTIDE SEQUENCE</scope>
    <source>
        <strain evidence="1">CS162</strain>
    </source>
</reference>
<accession>A0A8J2I634</accession>
<dbReference type="Proteomes" id="UP000676310">
    <property type="component" value="Unassembled WGS sequence"/>
</dbReference>
<evidence type="ECO:0000313" key="2">
    <source>
        <dbReference type="Proteomes" id="UP000676310"/>
    </source>
</evidence>
<proteinExistence type="predicted"/>
<organism evidence="1 2">
    <name type="scientific">Alternaria atra</name>
    <dbReference type="NCBI Taxonomy" id="119953"/>
    <lineage>
        <taxon>Eukaryota</taxon>
        <taxon>Fungi</taxon>
        <taxon>Dikarya</taxon>
        <taxon>Ascomycota</taxon>
        <taxon>Pezizomycotina</taxon>
        <taxon>Dothideomycetes</taxon>
        <taxon>Pleosporomycetidae</taxon>
        <taxon>Pleosporales</taxon>
        <taxon>Pleosporineae</taxon>
        <taxon>Pleosporaceae</taxon>
        <taxon>Alternaria</taxon>
        <taxon>Alternaria sect. Ulocladioides</taxon>
    </lineage>
</organism>
<dbReference type="EMBL" id="CAJRGZ010000019">
    <property type="protein sequence ID" value="CAG5161338.1"/>
    <property type="molecule type" value="Genomic_DNA"/>
</dbReference>
<dbReference type="RefSeq" id="XP_043169565.1">
    <property type="nucleotide sequence ID" value="XM_043313630.1"/>
</dbReference>
<keyword evidence="2" id="KW-1185">Reference proteome</keyword>
<sequence length="270" mass="29974">MPTSTIYVWSGNMQANMSRNSVTIALETDDGRHVPTELSSRMRRRCPALNAIPQGAILRGVEVEPFRAVVSYLDGDESPRISVFTNHIGSNEFLLFFAQTWVLAARLGLPILQNDLMTIMISIHASMVDGRGTDSGLQYTAGESLSKAFQHLRDQIGRNTDAENFLICFAGRTAPLIDELERNLNSGEIDGAIRKEILAEARSFGPDPIKHHPQAFLVNQENPLEYPKLEIQSKNVPWALSETSLPDIVDKAATPQLSHMYGELGNDMRK</sequence>